<dbReference type="Proteomes" id="UP001501470">
    <property type="component" value="Unassembled WGS sequence"/>
</dbReference>
<dbReference type="InterPro" id="IPR001792">
    <property type="entry name" value="Acylphosphatase-like_dom"/>
</dbReference>
<evidence type="ECO:0000313" key="3">
    <source>
        <dbReference type="EMBL" id="GAA1499347.1"/>
    </source>
</evidence>
<evidence type="ECO:0000259" key="2">
    <source>
        <dbReference type="PROSITE" id="PS51160"/>
    </source>
</evidence>
<gene>
    <name evidence="3" type="ORF">GCM10009827_000120</name>
</gene>
<proteinExistence type="predicted"/>
<comment type="caution">
    <text evidence="3">The sequence shown here is derived from an EMBL/GenBank/DDBJ whole genome shotgun (WGS) entry which is preliminary data.</text>
</comment>
<dbReference type="EMBL" id="BAAAQD010000001">
    <property type="protein sequence ID" value="GAA1499347.1"/>
    <property type="molecule type" value="Genomic_DNA"/>
</dbReference>
<sequence length="118" mass="13155">MEIRLEVDDEESLRQLYQWLRDDEIIRTVRVSLTPTAPRPGEMGGAFEVVNALVSNGIALGGLLMAVVTWRGTRPRPPRVRIRRGDVVVELDDSSSPEDIRRIVETLDPPAAPDQDPA</sequence>
<dbReference type="InterPro" id="IPR045428">
    <property type="entry name" value="EACC1"/>
</dbReference>
<dbReference type="RefSeq" id="WP_344498098.1">
    <property type="nucleotide sequence ID" value="NZ_BAAAQD010000001.1"/>
</dbReference>
<organism evidence="3 4">
    <name type="scientific">Dactylosporangium maewongense</name>
    <dbReference type="NCBI Taxonomy" id="634393"/>
    <lineage>
        <taxon>Bacteria</taxon>
        <taxon>Bacillati</taxon>
        <taxon>Actinomycetota</taxon>
        <taxon>Actinomycetes</taxon>
        <taxon>Micromonosporales</taxon>
        <taxon>Micromonosporaceae</taxon>
        <taxon>Dactylosporangium</taxon>
    </lineage>
</organism>
<evidence type="ECO:0000256" key="1">
    <source>
        <dbReference type="PROSITE-ProRule" id="PRU00520"/>
    </source>
</evidence>
<feature type="domain" description="Acylphosphatase-like" evidence="2">
    <location>
        <begin position="1"/>
        <end position="51"/>
    </location>
</feature>
<name>A0ABP4K7I7_9ACTN</name>
<reference evidence="4" key="1">
    <citation type="journal article" date="2019" name="Int. J. Syst. Evol. Microbiol.">
        <title>The Global Catalogue of Microorganisms (GCM) 10K type strain sequencing project: providing services to taxonomists for standard genome sequencing and annotation.</title>
        <authorList>
            <consortium name="The Broad Institute Genomics Platform"/>
            <consortium name="The Broad Institute Genome Sequencing Center for Infectious Disease"/>
            <person name="Wu L."/>
            <person name="Ma J."/>
        </authorList>
    </citation>
    <scope>NUCLEOTIDE SEQUENCE [LARGE SCALE GENOMIC DNA]</scope>
    <source>
        <strain evidence="4">JCM 15933</strain>
    </source>
</reference>
<comment type="caution">
    <text evidence="1">Lacks conserved residue(s) required for the propagation of feature annotation.</text>
</comment>
<protein>
    <recommendedName>
        <fullName evidence="2">Acylphosphatase-like domain-containing protein</fullName>
    </recommendedName>
</protein>
<evidence type="ECO:0000313" key="4">
    <source>
        <dbReference type="Proteomes" id="UP001501470"/>
    </source>
</evidence>
<accession>A0ABP4K7I7</accession>
<dbReference type="PROSITE" id="PS51160">
    <property type="entry name" value="ACYLPHOSPHATASE_3"/>
    <property type="match status" value="1"/>
</dbReference>
<keyword evidence="4" id="KW-1185">Reference proteome</keyword>
<dbReference type="Pfam" id="PF19953">
    <property type="entry name" value="EACC1"/>
    <property type="match status" value="1"/>
</dbReference>